<dbReference type="EMBL" id="GBXM01061534">
    <property type="protein sequence ID" value="JAH47043.1"/>
    <property type="molecule type" value="Transcribed_RNA"/>
</dbReference>
<reference evidence="1" key="1">
    <citation type="submission" date="2014-11" db="EMBL/GenBank/DDBJ databases">
        <authorList>
            <person name="Amaro Gonzalez C."/>
        </authorList>
    </citation>
    <scope>NUCLEOTIDE SEQUENCE</scope>
</reference>
<organism evidence="1">
    <name type="scientific">Anguilla anguilla</name>
    <name type="common">European freshwater eel</name>
    <name type="synonym">Muraena anguilla</name>
    <dbReference type="NCBI Taxonomy" id="7936"/>
    <lineage>
        <taxon>Eukaryota</taxon>
        <taxon>Metazoa</taxon>
        <taxon>Chordata</taxon>
        <taxon>Craniata</taxon>
        <taxon>Vertebrata</taxon>
        <taxon>Euteleostomi</taxon>
        <taxon>Actinopterygii</taxon>
        <taxon>Neopterygii</taxon>
        <taxon>Teleostei</taxon>
        <taxon>Anguilliformes</taxon>
        <taxon>Anguillidae</taxon>
        <taxon>Anguilla</taxon>
    </lineage>
</organism>
<protein>
    <submittedName>
        <fullName evidence="1">Uncharacterized protein</fullName>
    </submittedName>
</protein>
<dbReference type="AlphaFoldDB" id="A0A0E9T301"/>
<reference evidence="1" key="2">
    <citation type="journal article" date="2015" name="Fish Shellfish Immunol.">
        <title>Early steps in the European eel (Anguilla anguilla)-Vibrio vulnificus interaction in the gills: Role of the RtxA13 toxin.</title>
        <authorList>
            <person name="Callol A."/>
            <person name="Pajuelo D."/>
            <person name="Ebbesson L."/>
            <person name="Teles M."/>
            <person name="MacKenzie S."/>
            <person name="Amaro C."/>
        </authorList>
    </citation>
    <scope>NUCLEOTIDE SEQUENCE</scope>
</reference>
<proteinExistence type="predicted"/>
<name>A0A0E9T301_ANGAN</name>
<sequence length="54" mass="6083">MMAPATWHRGSGLVMQELQVQFPHRRGTAIVQSSTSAILNFRCYESSCINRLCV</sequence>
<accession>A0A0E9T301</accession>
<evidence type="ECO:0000313" key="1">
    <source>
        <dbReference type="EMBL" id="JAH47043.1"/>
    </source>
</evidence>